<name>A0A091DJH7_FUKDA</name>
<dbReference type="AlphaFoldDB" id="A0A091DJH7"/>
<feature type="region of interest" description="Disordered" evidence="1">
    <location>
        <begin position="52"/>
        <end position="91"/>
    </location>
</feature>
<gene>
    <name evidence="2" type="ORF">H920_06362</name>
</gene>
<dbReference type="EMBL" id="KN122191">
    <property type="protein sequence ID" value="KFO32259.1"/>
    <property type="molecule type" value="Genomic_DNA"/>
</dbReference>
<organism evidence="2 3">
    <name type="scientific">Fukomys damarensis</name>
    <name type="common">Damaraland mole rat</name>
    <name type="synonym">Cryptomys damarensis</name>
    <dbReference type="NCBI Taxonomy" id="885580"/>
    <lineage>
        <taxon>Eukaryota</taxon>
        <taxon>Metazoa</taxon>
        <taxon>Chordata</taxon>
        <taxon>Craniata</taxon>
        <taxon>Vertebrata</taxon>
        <taxon>Euteleostomi</taxon>
        <taxon>Mammalia</taxon>
        <taxon>Eutheria</taxon>
        <taxon>Euarchontoglires</taxon>
        <taxon>Glires</taxon>
        <taxon>Rodentia</taxon>
        <taxon>Hystricomorpha</taxon>
        <taxon>Bathyergidae</taxon>
        <taxon>Fukomys</taxon>
    </lineage>
</organism>
<keyword evidence="3" id="KW-1185">Reference proteome</keyword>
<evidence type="ECO:0000313" key="3">
    <source>
        <dbReference type="Proteomes" id="UP000028990"/>
    </source>
</evidence>
<reference evidence="2 3" key="1">
    <citation type="submission" date="2013-11" db="EMBL/GenBank/DDBJ databases">
        <title>The Damaraland mole rat (Fukomys damarensis) genome and evolution of African mole rats.</title>
        <authorList>
            <person name="Gladyshev V.N."/>
            <person name="Fang X."/>
        </authorList>
    </citation>
    <scope>NUCLEOTIDE SEQUENCE [LARGE SCALE GENOMIC DNA]</scope>
    <source>
        <tissue evidence="2">Liver</tissue>
    </source>
</reference>
<evidence type="ECO:0000256" key="1">
    <source>
        <dbReference type="SAM" id="MobiDB-lite"/>
    </source>
</evidence>
<evidence type="ECO:0000313" key="2">
    <source>
        <dbReference type="EMBL" id="KFO32259.1"/>
    </source>
</evidence>
<dbReference type="Proteomes" id="UP000028990">
    <property type="component" value="Unassembled WGS sequence"/>
</dbReference>
<proteinExistence type="predicted"/>
<accession>A0A091DJH7</accession>
<sequence length="112" mass="12213">MLRSTWNFLKRHKKKCIFLGTVLGGGWQLLGKGPWGERRWGGVTFCSVGERPGDPGRVCGGRDGTELPGPGPDRAEPSVCRLRPDPSPSHESPRFFLATQYFVGLSSFAGVP</sequence>
<protein>
    <submittedName>
        <fullName evidence="2">Peroxisomal biogenesis factor 3</fullName>
    </submittedName>
</protein>